<organism evidence="2 3">
    <name type="scientific">Qipengyuania algicida</name>
    <dbReference type="NCBI Taxonomy" id="1836209"/>
    <lineage>
        <taxon>Bacteria</taxon>
        <taxon>Pseudomonadati</taxon>
        <taxon>Pseudomonadota</taxon>
        <taxon>Alphaproteobacteria</taxon>
        <taxon>Sphingomonadales</taxon>
        <taxon>Erythrobacteraceae</taxon>
        <taxon>Qipengyuania</taxon>
    </lineage>
</organism>
<dbReference type="Pfam" id="PF04314">
    <property type="entry name" value="PCuAC"/>
    <property type="match status" value="1"/>
</dbReference>
<evidence type="ECO:0000313" key="2">
    <source>
        <dbReference type="EMBL" id="MXP28445.1"/>
    </source>
</evidence>
<dbReference type="AlphaFoldDB" id="A0A845AHZ6"/>
<proteinExistence type="predicted"/>
<dbReference type="InterPro" id="IPR036182">
    <property type="entry name" value="PCuAC_sf"/>
</dbReference>
<dbReference type="SUPFAM" id="SSF110087">
    <property type="entry name" value="DR1885-like metal-binding protein"/>
    <property type="match status" value="1"/>
</dbReference>
<feature type="signal peptide" evidence="1">
    <location>
        <begin position="1"/>
        <end position="18"/>
    </location>
</feature>
<dbReference type="OrthoDB" id="9796962at2"/>
<dbReference type="Proteomes" id="UP000439780">
    <property type="component" value="Unassembled WGS sequence"/>
</dbReference>
<evidence type="ECO:0000313" key="3">
    <source>
        <dbReference type="Proteomes" id="UP000439780"/>
    </source>
</evidence>
<dbReference type="PROSITE" id="PS51257">
    <property type="entry name" value="PROKAR_LIPOPROTEIN"/>
    <property type="match status" value="1"/>
</dbReference>
<sequence>MKKYLAAICLATAGITLAACSGTADTQKTAEDANPTGLEITNARLLLPPVKGNPAAIYFTVKNTGKRNVAIRSASVKDAKSAQLHDMMEYDFKQTMGEMPPLMLQPGASVDFKPGGKHVMVYDLSPTIKVGDSTEMTLTIAGGDSITTKVPVMAADTDR</sequence>
<keyword evidence="1" id="KW-0732">Signal</keyword>
<reference evidence="2 3" key="1">
    <citation type="submission" date="2019-12" db="EMBL/GenBank/DDBJ databases">
        <title>Genomic-based taxomic classification of the family Erythrobacteraceae.</title>
        <authorList>
            <person name="Xu L."/>
        </authorList>
    </citation>
    <scope>NUCLEOTIDE SEQUENCE [LARGE SCALE GENOMIC DNA]</scope>
    <source>
        <strain evidence="2 3">KEMB 9005-328</strain>
    </source>
</reference>
<name>A0A845AHZ6_9SPHN</name>
<evidence type="ECO:0000256" key="1">
    <source>
        <dbReference type="SAM" id="SignalP"/>
    </source>
</evidence>
<dbReference type="EMBL" id="WTYA01000004">
    <property type="protein sequence ID" value="MXP28445.1"/>
    <property type="molecule type" value="Genomic_DNA"/>
</dbReference>
<protein>
    <submittedName>
        <fullName evidence="2">Copper chaperone PCu(A)C</fullName>
    </submittedName>
</protein>
<keyword evidence="3" id="KW-1185">Reference proteome</keyword>
<dbReference type="InterPro" id="IPR007410">
    <property type="entry name" value="LpqE-like"/>
</dbReference>
<dbReference type="Gene3D" id="2.60.40.1890">
    <property type="entry name" value="PCu(A)C copper chaperone"/>
    <property type="match status" value="1"/>
</dbReference>
<dbReference type="InterPro" id="IPR058248">
    <property type="entry name" value="Lxx211020-like"/>
</dbReference>
<comment type="caution">
    <text evidence="2">The sequence shown here is derived from an EMBL/GenBank/DDBJ whole genome shotgun (WGS) entry which is preliminary data.</text>
</comment>
<accession>A0A845AHZ6</accession>
<gene>
    <name evidence="2" type="ORF">GRI58_06365</name>
</gene>
<dbReference type="PANTHER" id="PTHR36302:SF1">
    <property type="entry name" value="COPPER CHAPERONE PCU(A)C"/>
    <property type="match status" value="1"/>
</dbReference>
<feature type="chain" id="PRO_5032722028" evidence="1">
    <location>
        <begin position="19"/>
        <end position="159"/>
    </location>
</feature>
<dbReference type="RefSeq" id="WP_160752751.1">
    <property type="nucleotide sequence ID" value="NZ_WTYA01000004.1"/>
</dbReference>
<dbReference type="PANTHER" id="PTHR36302">
    <property type="entry name" value="BLR7088 PROTEIN"/>
    <property type="match status" value="1"/>
</dbReference>